<dbReference type="GO" id="GO:0009055">
    <property type="term" value="F:electron transfer activity"/>
    <property type="evidence" value="ECO:0007669"/>
    <property type="project" value="UniProtKB-UniRule"/>
</dbReference>
<keyword evidence="9 12" id="KW-1133">Transmembrane helix</keyword>
<keyword evidence="5 12" id="KW-0349">Heme</keyword>
<feature type="compositionally biased region" description="Acidic residues" evidence="13">
    <location>
        <begin position="528"/>
        <end position="540"/>
    </location>
</feature>
<dbReference type="Proteomes" id="UP000321749">
    <property type="component" value="Unassembled WGS sequence"/>
</dbReference>
<dbReference type="GO" id="GO:0070069">
    <property type="term" value="C:cytochrome complex"/>
    <property type="evidence" value="ECO:0007669"/>
    <property type="project" value="UniProtKB-UniRule"/>
</dbReference>
<evidence type="ECO:0000256" key="9">
    <source>
        <dbReference type="ARBA" id="ARBA00022989"/>
    </source>
</evidence>
<evidence type="ECO:0000256" key="6">
    <source>
        <dbReference type="ARBA" id="ARBA00022692"/>
    </source>
</evidence>
<feature type="transmembrane region" description="Helical" evidence="12">
    <location>
        <begin position="257"/>
        <end position="278"/>
    </location>
</feature>
<feature type="transmembrane region" description="Helical" evidence="12">
    <location>
        <begin position="483"/>
        <end position="506"/>
    </location>
</feature>
<dbReference type="EMBL" id="BJUU01000004">
    <property type="protein sequence ID" value="GEK79719.1"/>
    <property type="molecule type" value="Genomic_DNA"/>
</dbReference>
<evidence type="ECO:0000256" key="10">
    <source>
        <dbReference type="ARBA" id="ARBA00023004"/>
    </source>
</evidence>
<dbReference type="GO" id="GO:0020037">
    <property type="term" value="F:heme binding"/>
    <property type="evidence" value="ECO:0007669"/>
    <property type="project" value="TreeGrafter"/>
</dbReference>
<accession>A0AA87RFF4</accession>
<dbReference type="Pfam" id="PF01654">
    <property type="entry name" value="Cyt_bd_oxida_I"/>
    <property type="match status" value="1"/>
</dbReference>
<evidence type="ECO:0000256" key="5">
    <source>
        <dbReference type="ARBA" id="ARBA00022617"/>
    </source>
</evidence>
<keyword evidence="8 12" id="KW-0249">Electron transport</keyword>
<comment type="similarity">
    <text evidence="2 12">Belongs to the cytochrome ubiquinol oxidase subunit 1 family.</text>
</comment>
<proteinExistence type="inferred from homology"/>
<feature type="transmembrane region" description="Helical" evidence="12">
    <location>
        <begin position="20"/>
        <end position="41"/>
    </location>
</feature>
<dbReference type="PANTHER" id="PTHR30365">
    <property type="entry name" value="CYTOCHROME D UBIQUINOL OXIDASE"/>
    <property type="match status" value="1"/>
</dbReference>
<evidence type="ECO:0000313" key="15">
    <source>
        <dbReference type="Proteomes" id="UP000321749"/>
    </source>
</evidence>
<dbReference type="InterPro" id="IPR002585">
    <property type="entry name" value="Cyt-d_ubiquinol_oxidase_su_1"/>
</dbReference>
<keyword evidence="4 12" id="KW-1003">Cell membrane</keyword>
<evidence type="ECO:0000256" key="8">
    <source>
        <dbReference type="ARBA" id="ARBA00022982"/>
    </source>
</evidence>
<feature type="transmembrane region" description="Helical" evidence="12">
    <location>
        <begin position="169"/>
        <end position="200"/>
    </location>
</feature>
<organism evidence="14 15">
    <name type="scientific">Agrococcus baldri</name>
    <dbReference type="NCBI Taxonomy" id="153730"/>
    <lineage>
        <taxon>Bacteria</taxon>
        <taxon>Bacillati</taxon>
        <taxon>Actinomycetota</taxon>
        <taxon>Actinomycetes</taxon>
        <taxon>Micrococcales</taxon>
        <taxon>Microbacteriaceae</taxon>
        <taxon>Agrococcus</taxon>
    </lineage>
</organism>
<keyword evidence="6 12" id="KW-0812">Transmembrane</keyword>
<keyword evidence="3 12" id="KW-0813">Transport</keyword>
<keyword evidence="11 12" id="KW-0472">Membrane</keyword>
<dbReference type="AlphaFoldDB" id="A0AA87RFF4"/>
<dbReference type="GO" id="GO:0016682">
    <property type="term" value="F:oxidoreductase activity, acting on diphenols and related substances as donors, oxygen as acceptor"/>
    <property type="evidence" value="ECO:0007669"/>
    <property type="project" value="TreeGrafter"/>
</dbReference>
<evidence type="ECO:0000256" key="11">
    <source>
        <dbReference type="ARBA" id="ARBA00023136"/>
    </source>
</evidence>
<dbReference type="GO" id="GO:0019646">
    <property type="term" value="P:aerobic electron transport chain"/>
    <property type="evidence" value="ECO:0007669"/>
    <property type="project" value="InterPro"/>
</dbReference>
<evidence type="ECO:0000256" key="12">
    <source>
        <dbReference type="PIRNR" id="PIRNR006446"/>
    </source>
</evidence>
<reference evidence="14 15" key="1">
    <citation type="submission" date="2019-07" db="EMBL/GenBank/DDBJ databases">
        <title>Whole genome shotgun sequence of Agrococcus baldri NBRC 103055.</title>
        <authorList>
            <person name="Hosoyama A."/>
            <person name="Uohara A."/>
            <person name="Ohji S."/>
            <person name="Ichikawa N."/>
        </authorList>
    </citation>
    <scope>NUCLEOTIDE SEQUENCE [LARGE SCALE GENOMIC DNA]</scope>
    <source>
        <strain evidence="14 15">NBRC 103055</strain>
    </source>
</reference>
<evidence type="ECO:0000313" key="14">
    <source>
        <dbReference type="EMBL" id="GEK79719.1"/>
    </source>
</evidence>
<feature type="region of interest" description="Disordered" evidence="13">
    <location>
        <begin position="520"/>
        <end position="546"/>
    </location>
</feature>
<dbReference type="PIRSF" id="PIRSF006446">
    <property type="entry name" value="Cyt_quinol_oxidase_1"/>
    <property type="match status" value="1"/>
</dbReference>
<comment type="subcellular location">
    <subcellularLocation>
        <location evidence="1">Cell membrane</location>
        <topology evidence="1">Multi-pass membrane protein</topology>
    </subcellularLocation>
</comment>
<sequence>MEALDIARWQFGITTVYHFMLVPLTLGLGMAIVVMQTIWVRTGDEKFLRMVKFWGKLYLINFILGVATGLVQEFQFGMAWSEYSRFVGDVFGAPLALEGLLAFFAESTFLGIWIFGWGRLRKGLHLAALWCAVIGSWFSAYFIIVANSWMQHPVGVELGPDGRPVMTDIWAVLTNNTALAAFTHTIFGALIVAGMFLIGISWYHLWQRRRDGIDTVAAVPVGERRTGLIGRLTDAPTRVVVGEAPGVAGRDRTDHGVWLWSLRFGAIVAIVAFGGTALTGDWQGKLMYEQQPMKMASAEAACHTGSSFSVLSIGDPGSTDCSDVITLIEIPGVLGFLGTGEWGADMPGISDLEPQYVDQYGETIPDEAIYGSFAGSEVQYVPPMWVTYWGFRLMIGLGGITAFGALVALWLTRRGTVPRSPWIMRLAILGILAPFAGNIAGWIFTEIGRQPFVVAPNPDPSGIDGVFMFTAAAVSPGVTVGELLFSVITLSAVYAALMVVELFLLVKYVRGGVASAMPELAPAHGDGDGDDHDASDDGPDGPERRDDVLAFAY</sequence>
<feature type="transmembrane region" description="Helical" evidence="12">
    <location>
        <begin position="423"/>
        <end position="444"/>
    </location>
</feature>
<evidence type="ECO:0000256" key="7">
    <source>
        <dbReference type="ARBA" id="ARBA00022723"/>
    </source>
</evidence>
<feature type="transmembrane region" description="Helical" evidence="12">
    <location>
        <begin position="91"/>
        <end position="115"/>
    </location>
</feature>
<keyword evidence="15" id="KW-1185">Reference proteome</keyword>
<comment type="caution">
    <text evidence="14">The sequence shown here is derived from an EMBL/GenBank/DDBJ whole genome shotgun (WGS) entry which is preliminary data.</text>
</comment>
<dbReference type="GO" id="GO:0005886">
    <property type="term" value="C:plasma membrane"/>
    <property type="evidence" value="ECO:0007669"/>
    <property type="project" value="UniProtKB-SubCell"/>
</dbReference>
<dbReference type="GO" id="GO:0046872">
    <property type="term" value="F:metal ion binding"/>
    <property type="evidence" value="ECO:0007669"/>
    <property type="project" value="UniProtKB-UniRule"/>
</dbReference>
<feature type="transmembrane region" description="Helical" evidence="12">
    <location>
        <begin position="127"/>
        <end position="149"/>
    </location>
</feature>
<evidence type="ECO:0000256" key="13">
    <source>
        <dbReference type="SAM" id="MobiDB-lite"/>
    </source>
</evidence>
<dbReference type="RefSeq" id="WP_146793356.1">
    <property type="nucleotide sequence ID" value="NZ_BJUU01000004.1"/>
</dbReference>
<evidence type="ECO:0000256" key="3">
    <source>
        <dbReference type="ARBA" id="ARBA00022448"/>
    </source>
</evidence>
<keyword evidence="7 12" id="KW-0479">Metal-binding</keyword>
<keyword evidence="10 12" id="KW-0408">Iron</keyword>
<evidence type="ECO:0000256" key="1">
    <source>
        <dbReference type="ARBA" id="ARBA00004651"/>
    </source>
</evidence>
<feature type="transmembrane region" description="Helical" evidence="12">
    <location>
        <begin position="53"/>
        <end position="71"/>
    </location>
</feature>
<evidence type="ECO:0000256" key="2">
    <source>
        <dbReference type="ARBA" id="ARBA00009819"/>
    </source>
</evidence>
<protein>
    <submittedName>
        <fullName evidence="14">Cytochrome ubiquinol oxidase subunit I</fullName>
    </submittedName>
</protein>
<evidence type="ECO:0000256" key="4">
    <source>
        <dbReference type="ARBA" id="ARBA00022475"/>
    </source>
</evidence>
<name>A0AA87RFF4_9MICO</name>
<dbReference type="PANTHER" id="PTHR30365:SF15">
    <property type="entry name" value="CYTOCHROME BD UBIQUINOL OXIDASE SUBUNIT 1"/>
    <property type="match status" value="1"/>
</dbReference>
<feature type="transmembrane region" description="Helical" evidence="12">
    <location>
        <begin position="389"/>
        <end position="411"/>
    </location>
</feature>
<gene>
    <name evidence="14" type="ORF">ABA31_10700</name>
</gene>